<dbReference type="Proteomes" id="UP000229238">
    <property type="component" value="Unassembled WGS sequence"/>
</dbReference>
<reference evidence="3" key="1">
    <citation type="submission" date="2017-09" db="EMBL/GenBank/DDBJ databases">
        <title>Depth-based differentiation of microbial function through sediment-hosted aquifers and enrichment of novel symbionts in the deep terrestrial subsurface.</title>
        <authorList>
            <person name="Probst A.J."/>
            <person name="Ladd B."/>
            <person name="Jarett J.K."/>
            <person name="Geller-Mcgrath D.E."/>
            <person name="Sieber C.M.K."/>
            <person name="Emerson J.B."/>
            <person name="Anantharaman K."/>
            <person name="Thomas B.C."/>
            <person name="Malmstrom R."/>
            <person name="Stieglmeier M."/>
            <person name="Klingl A."/>
            <person name="Woyke T."/>
            <person name="Ryan C.M."/>
            <person name="Banfield J.F."/>
        </authorList>
    </citation>
    <scope>NUCLEOTIDE SEQUENCE [LARGE SCALE GENOMIC DNA]</scope>
</reference>
<dbReference type="InterPro" id="IPR037914">
    <property type="entry name" value="SpoVT-AbrB_sf"/>
</dbReference>
<dbReference type="Gene3D" id="3.40.1550.20">
    <property type="entry name" value="Transcriptional regulator MraZ domain"/>
    <property type="match status" value="1"/>
</dbReference>
<feature type="non-terminal residue" evidence="2">
    <location>
        <position position="65"/>
    </location>
</feature>
<dbReference type="AlphaFoldDB" id="A0A2M7IJQ8"/>
<gene>
    <name evidence="2" type="ORF">COZ92_01945</name>
</gene>
<feature type="domain" description="MraZ" evidence="1">
    <location>
        <begin position="2"/>
        <end position="56"/>
    </location>
</feature>
<dbReference type="InterPro" id="IPR035642">
    <property type="entry name" value="MraZ_N"/>
</dbReference>
<dbReference type="EMBL" id="PFHH01000037">
    <property type="protein sequence ID" value="PIW89998.1"/>
    <property type="molecule type" value="Genomic_DNA"/>
</dbReference>
<comment type="caution">
    <text evidence="2">The sequence shown here is derived from an EMBL/GenBank/DDBJ whole genome shotgun (WGS) entry which is preliminary data.</text>
</comment>
<dbReference type="Pfam" id="PF02381">
    <property type="entry name" value="MraZ"/>
    <property type="match status" value="1"/>
</dbReference>
<proteinExistence type="predicted"/>
<organism evidence="2 3">
    <name type="scientific">Candidatus Nealsonbacteria bacterium CG_4_8_14_3_um_filter_40_11</name>
    <dbReference type="NCBI Taxonomy" id="1974690"/>
    <lineage>
        <taxon>Bacteria</taxon>
        <taxon>Candidatus Nealsoniibacteriota</taxon>
    </lineage>
</organism>
<accession>A0A2M7IJQ8</accession>
<dbReference type="InterPro" id="IPR020603">
    <property type="entry name" value="MraZ_dom"/>
</dbReference>
<name>A0A2M7IJQ8_9BACT</name>
<dbReference type="SUPFAM" id="SSF89447">
    <property type="entry name" value="AbrB/MazE/MraZ-like"/>
    <property type="match status" value="1"/>
</dbReference>
<sequence>MMFCGNFGYAMDNRGELVVPVRFRRGKKSKRRLVVGAWPEGCLFLFSKKEWKKVKRTRLYPLEAT</sequence>
<evidence type="ECO:0000313" key="2">
    <source>
        <dbReference type="EMBL" id="PIW89998.1"/>
    </source>
</evidence>
<protein>
    <recommendedName>
        <fullName evidence="1">MraZ domain-containing protein</fullName>
    </recommendedName>
</protein>
<dbReference type="CDD" id="cd16320">
    <property type="entry name" value="MraZ_N"/>
    <property type="match status" value="1"/>
</dbReference>
<evidence type="ECO:0000313" key="3">
    <source>
        <dbReference type="Proteomes" id="UP000229238"/>
    </source>
</evidence>
<dbReference type="InterPro" id="IPR038619">
    <property type="entry name" value="MraZ_sf"/>
</dbReference>
<evidence type="ECO:0000259" key="1">
    <source>
        <dbReference type="Pfam" id="PF02381"/>
    </source>
</evidence>